<keyword evidence="1" id="KW-0812">Transmembrane</keyword>
<organism evidence="2 3">
    <name type="scientific">Acinetobacter guillouiae</name>
    <name type="common">Acinetobacter genomosp. 11</name>
    <dbReference type="NCBI Taxonomy" id="106649"/>
    <lineage>
        <taxon>Bacteria</taxon>
        <taxon>Pseudomonadati</taxon>
        <taxon>Pseudomonadota</taxon>
        <taxon>Gammaproteobacteria</taxon>
        <taxon>Moraxellales</taxon>
        <taxon>Moraxellaceae</taxon>
        <taxon>Acinetobacter</taxon>
    </lineage>
</organism>
<keyword evidence="1" id="KW-1133">Transmembrane helix</keyword>
<reference evidence="2" key="1">
    <citation type="submission" date="2021-07" db="EMBL/GenBank/DDBJ databases">
        <authorList>
            <person name="Fernandez M."/>
            <person name="Pereira P."/>
            <person name="Torres Tejerizo G.A."/>
            <person name="Gonzalez P."/>
            <person name="Agostini E."/>
        </authorList>
    </citation>
    <scope>NUCLEOTIDE SEQUENCE</scope>
    <source>
        <strain evidence="2">SFC 500-1A</strain>
    </source>
</reference>
<proteinExistence type="predicted"/>
<gene>
    <name evidence="2" type="ORF">KW868_00100</name>
</gene>
<evidence type="ECO:0000313" key="3">
    <source>
        <dbReference type="Proteomes" id="UP000887320"/>
    </source>
</evidence>
<dbReference type="RefSeq" id="WP_234622399.1">
    <property type="nucleotide sequence ID" value="NZ_JAHWXT010000001.1"/>
</dbReference>
<evidence type="ECO:0000313" key="2">
    <source>
        <dbReference type="EMBL" id="MCF0262877.1"/>
    </source>
</evidence>
<dbReference type="AlphaFoldDB" id="A0A8X8GCM2"/>
<sequence length="165" mass="19433">MQKKKYYASRKQMIPLAIFAGILACPFWAATVLLIWEMFEWKNGLKSLFSLFLVTPLGFIAYFFSNKAFQIFSNQRPILTLSQDMIRSIDFKGRVIIKKHIKIPEIYEVELKKTLLDRQYYLLFIMKDNSKQKLNAGLGFMKNEDVLDLKQELDKRISTKAKHIQ</sequence>
<dbReference type="PROSITE" id="PS51257">
    <property type="entry name" value="PROKAR_LIPOPROTEIN"/>
    <property type="match status" value="1"/>
</dbReference>
<dbReference type="EMBL" id="JAHWXT010000001">
    <property type="protein sequence ID" value="MCF0262877.1"/>
    <property type="molecule type" value="Genomic_DNA"/>
</dbReference>
<evidence type="ECO:0000256" key="1">
    <source>
        <dbReference type="SAM" id="Phobius"/>
    </source>
</evidence>
<keyword evidence="1" id="KW-0472">Membrane</keyword>
<accession>A0A8X8GCM2</accession>
<protein>
    <submittedName>
        <fullName evidence="2">Uncharacterized protein</fullName>
    </submittedName>
</protein>
<feature type="transmembrane region" description="Helical" evidence="1">
    <location>
        <begin position="48"/>
        <end position="65"/>
    </location>
</feature>
<name>A0A8X8GCM2_ACIGI</name>
<comment type="caution">
    <text evidence="2">The sequence shown here is derived from an EMBL/GenBank/DDBJ whole genome shotgun (WGS) entry which is preliminary data.</text>
</comment>
<feature type="transmembrane region" description="Helical" evidence="1">
    <location>
        <begin position="12"/>
        <end position="36"/>
    </location>
</feature>
<dbReference type="Proteomes" id="UP000887320">
    <property type="component" value="Unassembled WGS sequence"/>
</dbReference>